<comment type="caution">
    <text evidence="3">The sequence shown here is derived from an EMBL/GenBank/DDBJ whole genome shotgun (WGS) entry which is preliminary data.</text>
</comment>
<evidence type="ECO:0000313" key="3">
    <source>
        <dbReference type="EMBL" id="PIO45781.1"/>
    </source>
</evidence>
<feature type="chain" id="PRO_5014731485" evidence="2">
    <location>
        <begin position="19"/>
        <end position="59"/>
    </location>
</feature>
<feature type="compositionally biased region" description="Pro residues" evidence="1">
    <location>
        <begin position="40"/>
        <end position="59"/>
    </location>
</feature>
<feature type="signal peptide" evidence="2">
    <location>
        <begin position="1"/>
        <end position="18"/>
    </location>
</feature>
<accession>A0A2N9W213</accession>
<organism evidence="3 4">
    <name type="scientific">Phyllobacterium zundukense</name>
    <dbReference type="NCBI Taxonomy" id="1867719"/>
    <lineage>
        <taxon>Bacteria</taxon>
        <taxon>Pseudomonadati</taxon>
        <taxon>Pseudomonadota</taxon>
        <taxon>Alphaproteobacteria</taxon>
        <taxon>Hyphomicrobiales</taxon>
        <taxon>Phyllobacteriaceae</taxon>
        <taxon>Phyllobacterium</taxon>
    </lineage>
</organism>
<dbReference type="EMBL" id="MZMT01000017">
    <property type="protein sequence ID" value="PIO45781.1"/>
    <property type="molecule type" value="Genomic_DNA"/>
</dbReference>
<feature type="compositionally biased region" description="Low complexity" evidence="1">
    <location>
        <begin position="25"/>
        <end position="39"/>
    </location>
</feature>
<sequence>MKLKFFLPFVAVAAFTLAACDNKPAEGTATPPATTSEPAAPTPAPTTPAPDPAKPAPAN</sequence>
<feature type="region of interest" description="Disordered" evidence="1">
    <location>
        <begin position="22"/>
        <end position="59"/>
    </location>
</feature>
<proteinExistence type="predicted"/>
<dbReference type="AlphaFoldDB" id="A0A2N9W213"/>
<reference evidence="3 4" key="1">
    <citation type="journal article" date="2017" name="Int J Environ Stud">
        <title>Does the Miocene-Pliocene relict legume Oxytropis triphylla form nitrogen-fixing nodules with a combination of bacterial strains?</title>
        <authorList>
            <person name="Safronova V."/>
            <person name="Belimov A."/>
            <person name="Sazanova A."/>
            <person name="Kuznetsova I."/>
            <person name="Popova J."/>
            <person name="Andronov E."/>
            <person name="Verkhozina A."/>
            <person name="Tikhonovich I."/>
        </authorList>
    </citation>
    <scope>NUCLEOTIDE SEQUENCE [LARGE SCALE GENOMIC DNA]</scope>
    <source>
        <strain evidence="3 4">Tri-38</strain>
    </source>
</reference>
<evidence type="ECO:0000256" key="1">
    <source>
        <dbReference type="SAM" id="MobiDB-lite"/>
    </source>
</evidence>
<dbReference type="Proteomes" id="UP000232163">
    <property type="component" value="Unassembled WGS sequence"/>
</dbReference>
<gene>
    <name evidence="3" type="ORF">B5P45_06755</name>
</gene>
<keyword evidence="2" id="KW-0732">Signal</keyword>
<name>A0A2N9W213_9HYPH</name>
<protein>
    <submittedName>
        <fullName evidence="3">Uncharacterized protein</fullName>
    </submittedName>
</protein>
<dbReference type="PROSITE" id="PS51257">
    <property type="entry name" value="PROKAR_LIPOPROTEIN"/>
    <property type="match status" value="1"/>
</dbReference>
<dbReference type="KEGG" id="pht:BLM14_07775"/>
<keyword evidence="4" id="KW-1185">Reference proteome</keyword>
<evidence type="ECO:0000256" key="2">
    <source>
        <dbReference type="SAM" id="SignalP"/>
    </source>
</evidence>
<evidence type="ECO:0000313" key="4">
    <source>
        <dbReference type="Proteomes" id="UP000232163"/>
    </source>
</evidence>